<dbReference type="Proteomes" id="UP001153636">
    <property type="component" value="Chromosome 13"/>
</dbReference>
<dbReference type="OrthoDB" id="6776827at2759"/>
<feature type="coiled-coil region" evidence="1">
    <location>
        <begin position="91"/>
        <end position="118"/>
    </location>
</feature>
<keyword evidence="3" id="KW-1185">Reference proteome</keyword>
<keyword evidence="1" id="KW-0175">Coiled coil</keyword>
<name>A0A9P0CN03_9CUCU</name>
<gene>
    <name evidence="2" type="ORF">PSYICH_LOCUS4126</name>
</gene>
<organism evidence="2 3">
    <name type="scientific">Psylliodes chrysocephalus</name>
    <dbReference type="NCBI Taxonomy" id="3402493"/>
    <lineage>
        <taxon>Eukaryota</taxon>
        <taxon>Metazoa</taxon>
        <taxon>Ecdysozoa</taxon>
        <taxon>Arthropoda</taxon>
        <taxon>Hexapoda</taxon>
        <taxon>Insecta</taxon>
        <taxon>Pterygota</taxon>
        <taxon>Neoptera</taxon>
        <taxon>Endopterygota</taxon>
        <taxon>Coleoptera</taxon>
        <taxon>Polyphaga</taxon>
        <taxon>Cucujiformia</taxon>
        <taxon>Chrysomeloidea</taxon>
        <taxon>Chrysomelidae</taxon>
        <taxon>Galerucinae</taxon>
        <taxon>Alticini</taxon>
        <taxon>Psylliodes</taxon>
    </lineage>
</organism>
<sequence length="151" mass="17758">MKLMPPKQLGPRCNGELYSKRNKKCSLFSDGKRQEILQDFYSMRSLQLQREYIARYIKLEEIKQKTKQKESGHADLKTEINSLKTSIEGKISHLVDDIKDLRKENTECKQRIVESERKLKKFNLIVYGVQGIETDTTDELLKVIGDYLHYM</sequence>
<protein>
    <submittedName>
        <fullName evidence="2">Uncharacterized protein</fullName>
    </submittedName>
</protein>
<proteinExistence type="predicted"/>
<evidence type="ECO:0000256" key="1">
    <source>
        <dbReference type="SAM" id="Coils"/>
    </source>
</evidence>
<accession>A0A9P0CN03</accession>
<reference evidence="2" key="1">
    <citation type="submission" date="2022-01" db="EMBL/GenBank/DDBJ databases">
        <authorList>
            <person name="King R."/>
        </authorList>
    </citation>
    <scope>NUCLEOTIDE SEQUENCE</scope>
</reference>
<dbReference type="AlphaFoldDB" id="A0A9P0CN03"/>
<evidence type="ECO:0000313" key="3">
    <source>
        <dbReference type="Proteomes" id="UP001153636"/>
    </source>
</evidence>
<evidence type="ECO:0000313" key="2">
    <source>
        <dbReference type="EMBL" id="CAH1102790.1"/>
    </source>
</evidence>
<dbReference type="EMBL" id="OV651825">
    <property type="protein sequence ID" value="CAH1102790.1"/>
    <property type="molecule type" value="Genomic_DNA"/>
</dbReference>